<comment type="catalytic activity">
    <reaction evidence="11 12">
        <text>L-cysteinyl-[protein] + hexadecanoyl-CoA = S-hexadecanoyl-L-cysteinyl-[protein] + CoA</text>
        <dbReference type="Rhea" id="RHEA:36683"/>
        <dbReference type="Rhea" id="RHEA-COMP:10131"/>
        <dbReference type="Rhea" id="RHEA-COMP:11032"/>
        <dbReference type="ChEBI" id="CHEBI:29950"/>
        <dbReference type="ChEBI" id="CHEBI:57287"/>
        <dbReference type="ChEBI" id="CHEBI:57379"/>
        <dbReference type="ChEBI" id="CHEBI:74151"/>
        <dbReference type="EC" id="2.3.1.225"/>
    </reaction>
</comment>
<accession>A0A0A8LDD1</accession>
<dbReference type="GO" id="GO:0005789">
    <property type="term" value="C:endoplasmic reticulum membrane"/>
    <property type="evidence" value="ECO:0007669"/>
    <property type="project" value="UniProtKB-SubCell"/>
</dbReference>
<keyword evidence="7" id="KW-0564">Palmitate</keyword>
<proteinExistence type="inferred from homology"/>
<evidence type="ECO:0000256" key="9">
    <source>
        <dbReference type="ARBA" id="ARBA00023315"/>
    </source>
</evidence>
<comment type="domain">
    <text evidence="12">The DHHC domain is required for palmitoyltransferase activity.</text>
</comment>
<dbReference type="AlphaFoldDB" id="A0A0A8LDD1"/>
<dbReference type="OrthoDB" id="9909019at2759"/>
<dbReference type="InterPro" id="IPR001594">
    <property type="entry name" value="Palmitoyltrfase_DHHC"/>
</dbReference>
<keyword evidence="9 12" id="KW-0012">Acyltransferase</keyword>
<evidence type="ECO:0000256" key="8">
    <source>
        <dbReference type="ARBA" id="ARBA00023288"/>
    </source>
</evidence>
<evidence type="ECO:0000256" key="11">
    <source>
        <dbReference type="ARBA" id="ARBA00048048"/>
    </source>
</evidence>
<sequence>MAAGPRFRSDYIIFYPSLACQTCKTVKLPRSKHCTICERCIPLHDHHCIWINNCVGYGNYEFFYSFLLSNCVLLTYASVRLLTLFSVTFKKDKFFLSLFLLTAAFSLMANVFTYYQLRLVNEGMTNNEQDKWYVVQEYMRNGNLVKDQNGSLYFKSTGDCIPPEDQVYYSTNLYDHAKHRLTDPVRIHNHEDITNIYDKGNFWDNMRERLHLFGRIN</sequence>
<dbReference type="PANTHER" id="PTHR22883">
    <property type="entry name" value="ZINC FINGER DHHC DOMAIN CONTAINING PROTEIN"/>
    <property type="match status" value="1"/>
</dbReference>
<organism evidence="14 15">
    <name type="scientific">Kluyveromyces dobzhanskii CBS 2104</name>
    <dbReference type="NCBI Taxonomy" id="1427455"/>
    <lineage>
        <taxon>Eukaryota</taxon>
        <taxon>Fungi</taxon>
        <taxon>Dikarya</taxon>
        <taxon>Ascomycota</taxon>
        <taxon>Saccharomycotina</taxon>
        <taxon>Saccharomycetes</taxon>
        <taxon>Saccharomycetales</taxon>
        <taxon>Saccharomycetaceae</taxon>
        <taxon>Kluyveromyces</taxon>
    </lineage>
</organism>
<reference evidence="14 15" key="1">
    <citation type="submission" date="2014-03" db="EMBL/GenBank/DDBJ databases">
        <title>The genome of Kluyveromyces dobzhanskii.</title>
        <authorList>
            <person name="Nystedt B."/>
            <person name="Astrom S."/>
        </authorList>
    </citation>
    <scope>NUCLEOTIDE SEQUENCE [LARGE SCALE GENOMIC DNA]</scope>
    <source>
        <strain evidence="14 15">CBS 2104</strain>
    </source>
</reference>
<keyword evidence="8" id="KW-0449">Lipoprotein</keyword>
<dbReference type="EC" id="2.3.1.225" evidence="12"/>
<evidence type="ECO:0000256" key="12">
    <source>
        <dbReference type="RuleBase" id="RU079119"/>
    </source>
</evidence>
<evidence type="ECO:0000256" key="2">
    <source>
        <dbReference type="ARBA" id="ARBA00022679"/>
    </source>
</evidence>
<evidence type="ECO:0000313" key="14">
    <source>
        <dbReference type="EMBL" id="CDO96271.1"/>
    </source>
</evidence>
<evidence type="ECO:0000256" key="5">
    <source>
        <dbReference type="ARBA" id="ARBA00022989"/>
    </source>
</evidence>
<dbReference type="PROSITE" id="PS50216">
    <property type="entry name" value="DHHC"/>
    <property type="match status" value="1"/>
</dbReference>
<dbReference type="Proteomes" id="UP000031516">
    <property type="component" value="Unassembled WGS sequence"/>
</dbReference>
<evidence type="ECO:0000256" key="7">
    <source>
        <dbReference type="ARBA" id="ARBA00023139"/>
    </source>
</evidence>
<evidence type="ECO:0000256" key="4">
    <source>
        <dbReference type="ARBA" id="ARBA00022824"/>
    </source>
</evidence>
<name>A0A0A8LDD1_9SACH</name>
<dbReference type="GO" id="GO:0006612">
    <property type="term" value="P:protein targeting to membrane"/>
    <property type="evidence" value="ECO:0007669"/>
    <property type="project" value="TreeGrafter"/>
</dbReference>
<evidence type="ECO:0000256" key="3">
    <source>
        <dbReference type="ARBA" id="ARBA00022692"/>
    </source>
</evidence>
<evidence type="ECO:0000313" key="15">
    <source>
        <dbReference type="Proteomes" id="UP000031516"/>
    </source>
</evidence>
<keyword evidence="6 12" id="KW-0472">Membrane</keyword>
<evidence type="ECO:0000256" key="6">
    <source>
        <dbReference type="ARBA" id="ARBA00023136"/>
    </source>
</evidence>
<dbReference type="GO" id="GO:0019706">
    <property type="term" value="F:protein-cysteine S-palmitoyltransferase activity"/>
    <property type="evidence" value="ECO:0007669"/>
    <property type="project" value="UniProtKB-EC"/>
</dbReference>
<feature type="transmembrane region" description="Helical" evidence="12">
    <location>
        <begin position="94"/>
        <end position="115"/>
    </location>
</feature>
<feature type="transmembrane region" description="Helical" evidence="12">
    <location>
        <begin position="62"/>
        <end position="82"/>
    </location>
</feature>
<keyword evidence="15" id="KW-1185">Reference proteome</keyword>
<dbReference type="EMBL" id="CCBQ010000047">
    <property type="protein sequence ID" value="CDO96271.1"/>
    <property type="molecule type" value="Genomic_DNA"/>
</dbReference>
<evidence type="ECO:0000259" key="13">
    <source>
        <dbReference type="Pfam" id="PF01529"/>
    </source>
</evidence>
<evidence type="ECO:0000256" key="10">
    <source>
        <dbReference type="ARBA" id="ARBA00038463"/>
    </source>
</evidence>
<dbReference type="PANTHER" id="PTHR22883:SF489">
    <property type="entry name" value="PALMITOYLTRANSFERASE SWF1"/>
    <property type="match status" value="1"/>
</dbReference>
<protein>
    <recommendedName>
        <fullName evidence="12">Palmitoyltransferase</fullName>
        <ecNumber evidence="12">2.3.1.225</ecNumber>
    </recommendedName>
</protein>
<keyword evidence="5 12" id="KW-1133">Transmembrane helix</keyword>
<comment type="subcellular location">
    <subcellularLocation>
        <location evidence="1">Endoplasmic reticulum membrane</location>
        <topology evidence="1">Multi-pass membrane protein</topology>
    </subcellularLocation>
</comment>
<keyword evidence="2 12" id="KW-0808">Transferase</keyword>
<keyword evidence="4" id="KW-0256">Endoplasmic reticulum</keyword>
<dbReference type="GO" id="GO:0005794">
    <property type="term" value="C:Golgi apparatus"/>
    <property type="evidence" value="ECO:0007669"/>
    <property type="project" value="TreeGrafter"/>
</dbReference>
<gene>
    <name evidence="14" type="ORF">KLDO_g4479</name>
</gene>
<comment type="caution">
    <text evidence="14">The sequence shown here is derived from an EMBL/GenBank/DDBJ whole genome shotgun (WGS) entry which is preliminary data.</text>
</comment>
<dbReference type="Pfam" id="PF01529">
    <property type="entry name" value="DHHC"/>
    <property type="match status" value="1"/>
</dbReference>
<comment type="similarity">
    <text evidence="10">Belongs to the DHHC palmitoyltransferase family. SWF1 subfamily.</text>
</comment>
<feature type="domain" description="Palmitoyltransferase DHHC" evidence="13">
    <location>
        <begin position="17"/>
        <end position="132"/>
    </location>
</feature>
<evidence type="ECO:0000256" key="1">
    <source>
        <dbReference type="ARBA" id="ARBA00004477"/>
    </source>
</evidence>
<dbReference type="InterPro" id="IPR039859">
    <property type="entry name" value="PFA4/ZDH16/20/ERF2-like"/>
</dbReference>
<keyword evidence="3 12" id="KW-0812">Transmembrane</keyword>